<organism evidence="2 3">
    <name type="scientific">Parelaphostrongylus tenuis</name>
    <name type="common">Meningeal worm</name>
    <dbReference type="NCBI Taxonomy" id="148309"/>
    <lineage>
        <taxon>Eukaryota</taxon>
        <taxon>Metazoa</taxon>
        <taxon>Ecdysozoa</taxon>
        <taxon>Nematoda</taxon>
        <taxon>Chromadorea</taxon>
        <taxon>Rhabditida</taxon>
        <taxon>Rhabditina</taxon>
        <taxon>Rhabditomorpha</taxon>
        <taxon>Strongyloidea</taxon>
        <taxon>Metastrongylidae</taxon>
        <taxon>Parelaphostrongylus</taxon>
    </lineage>
</organism>
<dbReference type="AlphaFoldDB" id="A0AAD5MR20"/>
<evidence type="ECO:0000256" key="1">
    <source>
        <dbReference type="SAM" id="SignalP"/>
    </source>
</evidence>
<gene>
    <name evidence="2" type="ORF">KIN20_022802</name>
</gene>
<feature type="signal peptide" evidence="1">
    <location>
        <begin position="1"/>
        <end position="23"/>
    </location>
</feature>
<evidence type="ECO:0000313" key="2">
    <source>
        <dbReference type="EMBL" id="KAJ1363047.1"/>
    </source>
</evidence>
<name>A0AAD5MR20_PARTN</name>
<evidence type="ECO:0000313" key="3">
    <source>
        <dbReference type="Proteomes" id="UP001196413"/>
    </source>
</evidence>
<protein>
    <submittedName>
        <fullName evidence="2">Uncharacterized protein</fullName>
    </submittedName>
</protein>
<accession>A0AAD5MR20</accession>
<dbReference type="Proteomes" id="UP001196413">
    <property type="component" value="Unassembled WGS sequence"/>
</dbReference>
<comment type="caution">
    <text evidence="2">The sequence shown here is derived from an EMBL/GenBank/DDBJ whole genome shotgun (WGS) entry which is preliminary data.</text>
</comment>
<feature type="chain" id="PRO_5042233018" evidence="1">
    <location>
        <begin position="24"/>
        <end position="147"/>
    </location>
</feature>
<reference evidence="2" key="1">
    <citation type="submission" date="2021-06" db="EMBL/GenBank/DDBJ databases">
        <title>Parelaphostrongylus tenuis whole genome reference sequence.</title>
        <authorList>
            <person name="Garwood T.J."/>
            <person name="Larsen P.A."/>
            <person name="Fountain-Jones N.M."/>
            <person name="Garbe J.R."/>
            <person name="Macchietto M.G."/>
            <person name="Kania S.A."/>
            <person name="Gerhold R.W."/>
            <person name="Richards J.E."/>
            <person name="Wolf T.M."/>
        </authorList>
    </citation>
    <scope>NUCLEOTIDE SEQUENCE</scope>
    <source>
        <strain evidence="2">MNPRO001-30</strain>
        <tissue evidence="2">Meninges</tissue>
    </source>
</reference>
<dbReference type="EMBL" id="JAHQIW010004595">
    <property type="protein sequence ID" value="KAJ1363047.1"/>
    <property type="molecule type" value="Genomic_DNA"/>
</dbReference>
<proteinExistence type="predicted"/>
<sequence>MTFSKSAIELLICLFSFVEPLLGCGTLPGGQARSLSFTVSGFTLPVQMTWTSNQAVAAQLPGILRSAADVQSFVQRLIMQAIFDVLEQQGHSAGLVDAVIASILNQLTVRMTYQPLHCQMVAIDPMPATMLEYMMAMPESCFILEVQ</sequence>
<keyword evidence="1" id="KW-0732">Signal</keyword>
<keyword evidence="3" id="KW-1185">Reference proteome</keyword>